<feature type="region of interest" description="Disordered" evidence="1">
    <location>
        <begin position="1"/>
        <end position="68"/>
    </location>
</feature>
<feature type="compositionally biased region" description="Polar residues" evidence="1">
    <location>
        <begin position="46"/>
        <end position="56"/>
    </location>
</feature>
<organism evidence="2 3">
    <name type="scientific">Gonapodya prolifera (strain JEL478)</name>
    <name type="common">Monoblepharis prolifera</name>
    <dbReference type="NCBI Taxonomy" id="1344416"/>
    <lineage>
        <taxon>Eukaryota</taxon>
        <taxon>Fungi</taxon>
        <taxon>Fungi incertae sedis</taxon>
        <taxon>Chytridiomycota</taxon>
        <taxon>Chytridiomycota incertae sedis</taxon>
        <taxon>Monoblepharidomycetes</taxon>
        <taxon>Monoblepharidales</taxon>
        <taxon>Gonapodyaceae</taxon>
        <taxon>Gonapodya</taxon>
    </lineage>
</organism>
<feature type="region of interest" description="Disordered" evidence="1">
    <location>
        <begin position="215"/>
        <end position="244"/>
    </location>
</feature>
<proteinExistence type="predicted"/>
<feature type="compositionally biased region" description="Gly residues" evidence="1">
    <location>
        <begin position="89"/>
        <end position="103"/>
    </location>
</feature>
<evidence type="ECO:0000313" key="2">
    <source>
        <dbReference type="EMBL" id="KXS11420.1"/>
    </source>
</evidence>
<evidence type="ECO:0000313" key="3">
    <source>
        <dbReference type="Proteomes" id="UP000070544"/>
    </source>
</evidence>
<accession>A0A139A3R0</accession>
<feature type="region of interest" description="Disordered" evidence="1">
    <location>
        <begin position="87"/>
        <end position="137"/>
    </location>
</feature>
<name>A0A139A3R0_GONPJ</name>
<evidence type="ECO:0000256" key="1">
    <source>
        <dbReference type="SAM" id="MobiDB-lite"/>
    </source>
</evidence>
<feature type="compositionally biased region" description="Gly residues" evidence="1">
    <location>
        <begin position="119"/>
        <end position="137"/>
    </location>
</feature>
<dbReference type="OrthoDB" id="2436921at2759"/>
<dbReference type="EMBL" id="KQ965802">
    <property type="protein sequence ID" value="KXS11420.1"/>
    <property type="molecule type" value="Genomic_DNA"/>
</dbReference>
<dbReference type="Proteomes" id="UP000070544">
    <property type="component" value="Unassembled WGS sequence"/>
</dbReference>
<keyword evidence="3" id="KW-1185">Reference proteome</keyword>
<sequence length="570" mass="59362">MAPLFDVSGAAGNSGQHAIGYDSRGFGKNATSGTAGRNAGSINIELRSSSTATGPTSFEPKVDGGRTTNVNNQYTMGAYDMIQLKAKGGDGGSGGDGGEGQRGTHGSKGRDAKQYLPGEDGGQGGPGKPGGDAGAGANGGNGGTIVVTVRKEDVYLLSLLEPTPVYSGGRGGKAGKAGAGGPGGYGGAGGNSYSWSETRTYRDSQGNVQATLIQHNSPGGARGLNGPAGSPGKAAPSGTNGTDGSVQFRIVSADGTRIGTYSSLFNLRLESCLIVPEVWDGPWAEPRARWLVLSSRLRISAKDWIVSSDLDHFVVLPGSIEPGKKVEVAPCLMGSREHAGQPLSFYIAASKIRFSAQVAPFGRDLAAFCGLDGYSADIPVRYPIELSPIHYLSSLLPGVERTCTFTIRNLAESSNGLLGESKRGVLLRVHFVSGDITLEGLKFRSDHPFTFSKFDRVGNSNEEVQFSNLLANTTFSSRVYFKLPEEAIPYTSGLFAFSLYLDSADGSERTAIQRREVAICTSASYRRTPGATTLLVTNAQTTAPEVQAWKSLATLCHGPGPAAAVDEGLG</sequence>
<dbReference type="STRING" id="1344416.A0A139A3R0"/>
<protein>
    <submittedName>
        <fullName evidence="2">Uncharacterized protein</fullName>
    </submittedName>
</protein>
<dbReference type="AlphaFoldDB" id="A0A139A3R0"/>
<reference evidence="2 3" key="1">
    <citation type="journal article" date="2015" name="Genome Biol. Evol.">
        <title>Phylogenomic analyses indicate that early fungi evolved digesting cell walls of algal ancestors of land plants.</title>
        <authorList>
            <person name="Chang Y."/>
            <person name="Wang S."/>
            <person name="Sekimoto S."/>
            <person name="Aerts A.L."/>
            <person name="Choi C."/>
            <person name="Clum A."/>
            <person name="LaButti K.M."/>
            <person name="Lindquist E.A."/>
            <person name="Yee Ngan C."/>
            <person name="Ohm R.A."/>
            <person name="Salamov A.A."/>
            <person name="Grigoriev I.V."/>
            <person name="Spatafora J.W."/>
            <person name="Berbee M.L."/>
        </authorList>
    </citation>
    <scope>NUCLEOTIDE SEQUENCE [LARGE SCALE GENOMIC DNA]</scope>
    <source>
        <strain evidence="2 3">JEL478</strain>
    </source>
</reference>
<gene>
    <name evidence="2" type="ORF">M427DRAFT_35800</name>
</gene>